<evidence type="ECO:0000313" key="1">
    <source>
        <dbReference type="EMBL" id="CAD6991788.1"/>
    </source>
</evidence>
<name>A0A811U079_CERCA</name>
<evidence type="ECO:0000313" key="2">
    <source>
        <dbReference type="Proteomes" id="UP000606786"/>
    </source>
</evidence>
<dbReference type="AlphaFoldDB" id="A0A811U079"/>
<dbReference type="Proteomes" id="UP000606786">
    <property type="component" value="Unassembled WGS sequence"/>
</dbReference>
<gene>
    <name evidence="1" type="ORF">CCAP1982_LOCUS692</name>
</gene>
<keyword evidence="2" id="KW-1185">Reference proteome</keyword>
<organism evidence="1 2">
    <name type="scientific">Ceratitis capitata</name>
    <name type="common">Mediterranean fruit fly</name>
    <name type="synonym">Tephritis capitata</name>
    <dbReference type="NCBI Taxonomy" id="7213"/>
    <lineage>
        <taxon>Eukaryota</taxon>
        <taxon>Metazoa</taxon>
        <taxon>Ecdysozoa</taxon>
        <taxon>Arthropoda</taxon>
        <taxon>Hexapoda</taxon>
        <taxon>Insecta</taxon>
        <taxon>Pterygota</taxon>
        <taxon>Neoptera</taxon>
        <taxon>Endopterygota</taxon>
        <taxon>Diptera</taxon>
        <taxon>Brachycera</taxon>
        <taxon>Muscomorpha</taxon>
        <taxon>Tephritoidea</taxon>
        <taxon>Tephritidae</taxon>
        <taxon>Ceratitis</taxon>
        <taxon>Ceratitis</taxon>
    </lineage>
</organism>
<proteinExistence type="predicted"/>
<comment type="caution">
    <text evidence="1">The sequence shown here is derived from an EMBL/GenBank/DDBJ whole genome shotgun (WGS) entry which is preliminary data.</text>
</comment>
<reference evidence="1" key="1">
    <citation type="submission" date="2020-11" db="EMBL/GenBank/DDBJ databases">
        <authorList>
            <person name="Whitehead M."/>
        </authorList>
    </citation>
    <scope>NUCLEOTIDE SEQUENCE</scope>
    <source>
        <strain evidence="1">EGII</strain>
    </source>
</reference>
<sequence length="109" mass="12851">MVVAIWRRNKMLQQQQKEHTVYRSKVKECQLSFRNNNAGKVKAPPVWLVMTGWQQMLHREHVADRRFQFGRPTTKGQTFINQQSKGPRPTFVVGKTVNTWTYKSIGQYT</sequence>
<dbReference type="EMBL" id="CAJHJT010000001">
    <property type="protein sequence ID" value="CAD6991788.1"/>
    <property type="molecule type" value="Genomic_DNA"/>
</dbReference>
<protein>
    <submittedName>
        <fullName evidence="1">(Mediterranean fruit fly) hypothetical protein</fullName>
    </submittedName>
</protein>
<accession>A0A811U079</accession>